<dbReference type="Pfam" id="PF04937">
    <property type="entry name" value="DUF659"/>
    <property type="match status" value="1"/>
</dbReference>
<feature type="region of interest" description="Disordered" evidence="1">
    <location>
        <begin position="547"/>
        <end position="684"/>
    </location>
</feature>
<feature type="compositionally biased region" description="Polar residues" evidence="1">
    <location>
        <begin position="623"/>
        <end position="633"/>
    </location>
</feature>
<feature type="compositionally biased region" description="Low complexity" evidence="1">
    <location>
        <begin position="668"/>
        <end position="684"/>
    </location>
</feature>
<evidence type="ECO:0000259" key="2">
    <source>
        <dbReference type="Pfam" id="PF04937"/>
    </source>
</evidence>
<dbReference type="InterPro" id="IPR007021">
    <property type="entry name" value="DUF659"/>
</dbReference>
<evidence type="ECO:0000313" key="4">
    <source>
        <dbReference type="Proteomes" id="UP000265515"/>
    </source>
</evidence>
<dbReference type="AlphaFoldDB" id="A0A388KWY4"/>
<feature type="compositionally biased region" description="Basic and acidic residues" evidence="1">
    <location>
        <begin position="564"/>
        <end position="573"/>
    </location>
</feature>
<dbReference type="Proteomes" id="UP000265515">
    <property type="component" value="Unassembled WGS sequence"/>
</dbReference>
<evidence type="ECO:0000313" key="3">
    <source>
        <dbReference type="EMBL" id="GBG74590.1"/>
    </source>
</evidence>
<feature type="region of interest" description="Disordered" evidence="1">
    <location>
        <begin position="838"/>
        <end position="900"/>
    </location>
</feature>
<name>A0A388KWY4_CHABU</name>
<feature type="compositionally biased region" description="Acidic residues" evidence="1">
    <location>
        <begin position="1195"/>
        <end position="1204"/>
    </location>
</feature>
<feature type="compositionally biased region" description="Basic and acidic residues" evidence="1">
    <location>
        <begin position="874"/>
        <end position="895"/>
    </location>
</feature>
<dbReference type="PANTHER" id="PTHR32166">
    <property type="entry name" value="OSJNBA0013A04.12 PROTEIN"/>
    <property type="match status" value="1"/>
</dbReference>
<dbReference type="Gramene" id="GBG74590">
    <property type="protein sequence ID" value="GBG74590"/>
    <property type="gene ID" value="CBR_g18998"/>
</dbReference>
<feature type="compositionally biased region" description="Basic and acidic residues" evidence="1">
    <location>
        <begin position="582"/>
        <end position="601"/>
    </location>
</feature>
<feature type="region of interest" description="Disordered" evidence="1">
    <location>
        <begin position="933"/>
        <end position="1017"/>
    </location>
</feature>
<dbReference type="InterPro" id="IPR012337">
    <property type="entry name" value="RNaseH-like_sf"/>
</dbReference>
<dbReference type="EMBL" id="BFEA01000206">
    <property type="protein sequence ID" value="GBG74590.1"/>
    <property type="molecule type" value="Genomic_DNA"/>
</dbReference>
<feature type="compositionally biased region" description="Pro residues" evidence="1">
    <location>
        <begin position="1205"/>
        <end position="1214"/>
    </location>
</feature>
<feature type="compositionally biased region" description="Polar residues" evidence="1">
    <location>
        <begin position="995"/>
        <end position="1005"/>
    </location>
</feature>
<feature type="region of interest" description="Disordered" evidence="1">
    <location>
        <begin position="1048"/>
        <end position="1080"/>
    </location>
</feature>
<feature type="compositionally biased region" description="Pro residues" evidence="1">
    <location>
        <begin position="636"/>
        <end position="652"/>
    </location>
</feature>
<keyword evidence="4" id="KW-1185">Reference proteome</keyword>
<comment type="caution">
    <text evidence="3">The sequence shown here is derived from an EMBL/GenBank/DDBJ whole genome shotgun (WGS) entry which is preliminary data.</text>
</comment>
<feature type="region of interest" description="Disordered" evidence="1">
    <location>
        <begin position="1157"/>
        <end position="1253"/>
    </location>
</feature>
<sequence>MRAVETHRAELAEELEEVRQPFWVTGATLLSDGRKSRDGRPIVNFLAAGSRRVVVYTTINREGEADDAAHVLRRWVTIFHEFSFGGPQRINAICTDSASAYVGAARALTSPSIPPALRRITWLPCSVHVCNKLLSNMGTSCDAFVDAITRARVLVVFFKTHQAAFHFFRTRSPDKGLILSCKTRFASLYSMLERLLALQDTLQDMMRGDDARAFASIPWSADVCIMARWVRRQSRWDPWWPRVSTIVHIMQPVMELLRRMDRGGQYISLMIEWTQDLVRRVTVACAPLGKSFAERIIRRVQARTQHMLETAHCAGFLLNPRRRHVRYFSGQVERSDAWLVGQAKRYILTQTGFELEGAEYILACRQFEDFHIQQGRFGDWGGPEGRARGRACSGDSETIECASWWSQFGSGAPELQRCALRVMHMCSCASPAERNWPVHEGIHTKKRNQLAFEKVVQLVEITTNVRLIEYRRAECGYVLPWQRDKGMLDCQAGLELEPVRSGTRRGMMEEEIARQVALITRDPIGASAPPSADAVFARRDWIFRPYPREDDLDEEPIPEAADDPALRIPREIDETHDDPDSEETRAHTARRAADWAEREMLGGDEDLWGPFGEVVSTGGPEAQATTPTPTRWDSSMPPPPAPSPAPPSPVSPLQPDRLRSPSPGILQEEGAPSAAAVESSVAPATVRDATIAAAVEEIAAAAAAASVLEEMATSVLEEDPPAAGGGAAVEGQVAAEGGAGGGAAAVEVEVATAVEEEEAPSAAAVEVEVATAVEEEEAPSAAAVEEEIAAQAEVQRGGDDERLMQQFLTKELDPTIAVMTPGVERGFGISDSEMGTHLDLDLSVGRPPSCGVATSTDRAPSRDETPGRTSTQTARERTSTESPDAAHDIMERERPLCSAGVRRPLDAEELAREAVRDDTRLDRWIYDQRFEHPPRQTIPSVPWGPASPVWSGSTSTGGHTAGYVPGVSGGVTETAPRTGDMPPPPPRAPAGDPSLSPTGRGSRSPHTPGRSRIRDTTAVQQDVCDTTIFGRTYIDLDFTRRVTEHTARLQPGLGGGGARTTAAREVPSSGCEPQRGRGRGVSTETLEYALRAATHVVQEQTPRKCGVPPHPRPVLAEGGAAFGESSGAGGLGMPRGSHREQTIAEVSARVVVLRKGGGPIIIKEDDPDTDAAVRHADEEHEGEEGGEEDSRSGSDGDDDDDYDEPPPSPSPPPTRASRRSAARTSSSSRGRKRSTSGTRGGTRRHSGKGKKGR</sequence>
<accession>A0A388KWY4</accession>
<reference evidence="3 4" key="1">
    <citation type="journal article" date="2018" name="Cell">
        <title>The Chara Genome: Secondary Complexity and Implications for Plant Terrestrialization.</title>
        <authorList>
            <person name="Nishiyama T."/>
            <person name="Sakayama H."/>
            <person name="Vries J.D."/>
            <person name="Buschmann H."/>
            <person name="Saint-Marcoux D."/>
            <person name="Ullrich K.K."/>
            <person name="Haas F.B."/>
            <person name="Vanderstraeten L."/>
            <person name="Becker D."/>
            <person name="Lang D."/>
            <person name="Vosolsobe S."/>
            <person name="Rombauts S."/>
            <person name="Wilhelmsson P.K.I."/>
            <person name="Janitza P."/>
            <person name="Kern R."/>
            <person name="Heyl A."/>
            <person name="Rumpler F."/>
            <person name="Villalobos L.I.A.C."/>
            <person name="Clay J.M."/>
            <person name="Skokan R."/>
            <person name="Toyoda A."/>
            <person name="Suzuki Y."/>
            <person name="Kagoshima H."/>
            <person name="Schijlen E."/>
            <person name="Tajeshwar N."/>
            <person name="Catarino B."/>
            <person name="Hetherington A.J."/>
            <person name="Saltykova A."/>
            <person name="Bonnot C."/>
            <person name="Breuninger H."/>
            <person name="Symeonidi A."/>
            <person name="Radhakrishnan G.V."/>
            <person name="Van Nieuwerburgh F."/>
            <person name="Deforce D."/>
            <person name="Chang C."/>
            <person name="Karol K.G."/>
            <person name="Hedrich R."/>
            <person name="Ulvskov P."/>
            <person name="Glockner G."/>
            <person name="Delwiche C.F."/>
            <person name="Petrasek J."/>
            <person name="Van de Peer Y."/>
            <person name="Friml J."/>
            <person name="Beilby M."/>
            <person name="Dolan L."/>
            <person name="Kohara Y."/>
            <person name="Sugano S."/>
            <person name="Fujiyama A."/>
            <person name="Delaux P.-M."/>
            <person name="Quint M."/>
            <person name="TheiBen G."/>
            <person name="Hagemann M."/>
            <person name="Harholt J."/>
            <person name="Dunand C."/>
            <person name="Zachgo S."/>
            <person name="Langdale J."/>
            <person name="Maumus F."/>
            <person name="Straeten D.V.D."/>
            <person name="Gould S.B."/>
            <person name="Rensing S.A."/>
        </authorList>
    </citation>
    <scope>NUCLEOTIDE SEQUENCE [LARGE SCALE GENOMIC DNA]</scope>
    <source>
        <strain evidence="3 4">S276</strain>
    </source>
</reference>
<organism evidence="3 4">
    <name type="scientific">Chara braunii</name>
    <name type="common">Braun's stonewort</name>
    <dbReference type="NCBI Taxonomy" id="69332"/>
    <lineage>
        <taxon>Eukaryota</taxon>
        <taxon>Viridiplantae</taxon>
        <taxon>Streptophyta</taxon>
        <taxon>Charophyceae</taxon>
        <taxon>Charales</taxon>
        <taxon>Characeae</taxon>
        <taxon>Chara</taxon>
    </lineage>
</organism>
<protein>
    <recommendedName>
        <fullName evidence="2">DUF659 domain-containing protein</fullName>
    </recommendedName>
</protein>
<dbReference type="PANTHER" id="PTHR32166:SF123">
    <property type="entry name" value="BED-TYPE DOMAIN-CONTAINING PROTEIN"/>
    <property type="match status" value="1"/>
</dbReference>
<dbReference type="SUPFAM" id="SSF53098">
    <property type="entry name" value="Ribonuclease H-like"/>
    <property type="match status" value="1"/>
</dbReference>
<proteinExistence type="predicted"/>
<gene>
    <name evidence="3" type="ORF">CBR_g18998</name>
</gene>
<feature type="domain" description="DUF659" evidence="2">
    <location>
        <begin position="5"/>
        <end position="152"/>
    </location>
</feature>
<feature type="compositionally biased region" description="Basic residues" evidence="1">
    <location>
        <begin position="1241"/>
        <end position="1253"/>
    </location>
</feature>
<feature type="compositionally biased region" description="Acidic residues" evidence="1">
    <location>
        <begin position="550"/>
        <end position="562"/>
    </location>
</feature>
<evidence type="ECO:0000256" key="1">
    <source>
        <dbReference type="SAM" id="MobiDB-lite"/>
    </source>
</evidence>